<sequence>MEIVPATEDRWDDVQTVFGTRGGPHHCQCQRIRLGDRAWWYMPVEERAHHLREQLDAGSSDGETGGVAPTSGALIAYVDSEPAGWVAVAPRTEFVRYRGSQVPWAGRHEDKDDDGVWAVTCFAVRVGYRKQGLMYELAAAAVGHARERGAIAVEGYPIVPDPGQQITWGEVNVGTPGPFAAAGLTEVSRPTKRRRVMRLDF</sequence>
<gene>
    <name evidence="2" type="ORF">GCM10017772_27450</name>
</gene>
<organism evidence="2 3">
    <name type="scientific">Promicromonospora soli</name>
    <dbReference type="NCBI Taxonomy" id="2035533"/>
    <lineage>
        <taxon>Bacteria</taxon>
        <taxon>Bacillati</taxon>
        <taxon>Actinomycetota</taxon>
        <taxon>Actinomycetes</taxon>
        <taxon>Micrococcales</taxon>
        <taxon>Promicromonosporaceae</taxon>
        <taxon>Promicromonospora</taxon>
    </lineage>
</organism>
<evidence type="ECO:0000313" key="2">
    <source>
        <dbReference type="EMBL" id="GHH74241.1"/>
    </source>
</evidence>
<protein>
    <recommendedName>
        <fullName evidence="1">N-acetyltransferase domain-containing protein</fullName>
    </recommendedName>
</protein>
<comment type="caution">
    <text evidence="2">The sequence shown here is derived from an EMBL/GenBank/DDBJ whole genome shotgun (WGS) entry which is preliminary data.</text>
</comment>
<dbReference type="PROSITE" id="PS51186">
    <property type="entry name" value="GNAT"/>
    <property type="match status" value="1"/>
</dbReference>
<reference evidence="2" key="1">
    <citation type="journal article" date="2014" name="Int. J. Syst. Evol. Microbiol.">
        <title>Complete genome sequence of Corynebacterium casei LMG S-19264T (=DSM 44701T), isolated from a smear-ripened cheese.</title>
        <authorList>
            <consortium name="US DOE Joint Genome Institute (JGI-PGF)"/>
            <person name="Walter F."/>
            <person name="Albersmeier A."/>
            <person name="Kalinowski J."/>
            <person name="Ruckert C."/>
        </authorList>
    </citation>
    <scope>NUCLEOTIDE SEQUENCE</scope>
    <source>
        <strain evidence="2">CGMCC 4.7398</strain>
    </source>
</reference>
<proteinExistence type="predicted"/>
<reference evidence="2" key="2">
    <citation type="submission" date="2020-09" db="EMBL/GenBank/DDBJ databases">
        <authorList>
            <person name="Sun Q."/>
            <person name="Zhou Y."/>
        </authorList>
    </citation>
    <scope>NUCLEOTIDE SEQUENCE</scope>
    <source>
        <strain evidence="2">CGMCC 4.7398</strain>
    </source>
</reference>
<evidence type="ECO:0000259" key="1">
    <source>
        <dbReference type="PROSITE" id="PS51186"/>
    </source>
</evidence>
<dbReference type="Gene3D" id="3.40.630.30">
    <property type="match status" value="1"/>
</dbReference>
<keyword evidence="3" id="KW-1185">Reference proteome</keyword>
<dbReference type="Pfam" id="PF00583">
    <property type="entry name" value="Acetyltransf_1"/>
    <property type="match status" value="1"/>
</dbReference>
<dbReference type="AlphaFoldDB" id="A0A919FXM9"/>
<dbReference type="Proteomes" id="UP000627369">
    <property type="component" value="Unassembled WGS sequence"/>
</dbReference>
<evidence type="ECO:0000313" key="3">
    <source>
        <dbReference type="Proteomes" id="UP000627369"/>
    </source>
</evidence>
<dbReference type="SUPFAM" id="SSF55729">
    <property type="entry name" value="Acyl-CoA N-acyltransferases (Nat)"/>
    <property type="match status" value="1"/>
</dbReference>
<dbReference type="InterPro" id="IPR000182">
    <property type="entry name" value="GNAT_dom"/>
</dbReference>
<name>A0A919FXM9_9MICO</name>
<dbReference type="RefSeq" id="WP_189669850.1">
    <property type="nucleotide sequence ID" value="NZ_BNAS01000004.1"/>
</dbReference>
<accession>A0A919FXM9</accession>
<feature type="domain" description="N-acetyltransferase" evidence="1">
    <location>
        <begin position="1"/>
        <end position="201"/>
    </location>
</feature>
<dbReference type="EMBL" id="BNAS01000004">
    <property type="protein sequence ID" value="GHH74241.1"/>
    <property type="molecule type" value="Genomic_DNA"/>
</dbReference>
<dbReference type="GO" id="GO:0016747">
    <property type="term" value="F:acyltransferase activity, transferring groups other than amino-acyl groups"/>
    <property type="evidence" value="ECO:0007669"/>
    <property type="project" value="InterPro"/>
</dbReference>
<dbReference type="InterPro" id="IPR016181">
    <property type="entry name" value="Acyl_CoA_acyltransferase"/>
</dbReference>